<gene>
    <name evidence="5" type="primary">entF</name>
    <name evidence="5" type="ORF">GCM10011328_00880</name>
</gene>
<dbReference type="InterPro" id="IPR029058">
    <property type="entry name" value="AB_hydrolase_fold"/>
</dbReference>
<dbReference type="InterPro" id="IPR001031">
    <property type="entry name" value="Thioesterase"/>
</dbReference>
<dbReference type="SUPFAM" id="SSF47336">
    <property type="entry name" value="ACP-like"/>
    <property type="match status" value="1"/>
</dbReference>
<dbReference type="InterPro" id="IPR020802">
    <property type="entry name" value="TesA-like"/>
</dbReference>
<dbReference type="Gene3D" id="3.40.50.980">
    <property type="match status" value="2"/>
</dbReference>
<keyword evidence="2" id="KW-0596">Phosphopantetheine</keyword>
<dbReference type="InterPro" id="IPR009081">
    <property type="entry name" value="PP-bd_ACP"/>
</dbReference>
<dbReference type="NCBIfam" id="TIGR01733">
    <property type="entry name" value="AA-adenyl-dom"/>
    <property type="match status" value="1"/>
</dbReference>
<evidence type="ECO:0000256" key="2">
    <source>
        <dbReference type="ARBA" id="ARBA00022450"/>
    </source>
</evidence>
<dbReference type="SUPFAM" id="SSF52777">
    <property type="entry name" value="CoA-dependent acyltransferases"/>
    <property type="match status" value="2"/>
</dbReference>
<dbReference type="Gene3D" id="3.30.559.30">
    <property type="entry name" value="Nonribosomal peptide synthetase, condensation domain"/>
    <property type="match status" value="1"/>
</dbReference>
<dbReference type="EMBL" id="BMFZ01000001">
    <property type="protein sequence ID" value="GGA30176.1"/>
    <property type="molecule type" value="Genomic_DNA"/>
</dbReference>
<evidence type="ECO:0000313" key="6">
    <source>
        <dbReference type="Proteomes" id="UP000627464"/>
    </source>
</evidence>
<evidence type="ECO:0000259" key="4">
    <source>
        <dbReference type="PROSITE" id="PS50075"/>
    </source>
</evidence>
<dbReference type="InterPro" id="IPR020845">
    <property type="entry name" value="AMP-binding_CS"/>
</dbReference>
<dbReference type="Pfam" id="PF00501">
    <property type="entry name" value="AMP-binding"/>
    <property type="match status" value="1"/>
</dbReference>
<keyword evidence="3" id="KW-0597">Phosphoprotein</keyword>
<dbReference type="Proteomes" id="UP000627464">
    <property type="component" value="Unassembled WGS sequence"/>
</dbReference>
<reference evidence="6" key="1">
    <citation type="journal article" date="2019" name="Int. J. Syst. Evol. Microbiol.">
        <title>The Global Catalogue of Microorganisms (GCM) 10K type strain sequencing project: providing services to taxonomists for standard genome sequencing and annotation.</title>
        <authorList>
            <consortium name="The Broad Institute Genomics Platform"/>
            <consortium name="The Broad Institute Genome Sequencing Center for Infectious Disease"/>
            <person name="Wu L."/>
            <person name="Ma J."/>
        </authorList>
    </citation>
    <scope>NUCLEOTIDE SEQUENCE [LARGE SCALE GENOMIC DNA]</scope>
    <source>
        <strain evidence="6">CGMCC 1.12806</strain>
    </source>
</reference>
<organism evidence="5 6">
    <name type="scientific">Hafnia psychrotolerans</name>
    <dbReference type="NCBI Taxonomy" id="1477018"/>
    <lineage>
        <taxon>Bacteria</taxon>
        <taxon>Pseudomonadati</taxon>
        <taxon>Pseudomonadota</taxon>
        <taxon>Gammaproteobacteria</taxon>
        <taxon>Enterobacterales</taxon>
        <taxon>Hafniaceae</taxon>
        <taxon>Hafnia</taxon>
    </lineage>
</organism>
<dbReference type="SUPFAM" id="SSF56801">
    <property type="entry name" value="Acetyl-CoA synthetase-like"/>
    <property type="match status" value="1"/>
</dbReference>
<dbReference type="SUPFAM" id="SSF53474">
    <property type="entry name" value="alpha/beta-Hydrolases"/>
    <property type="match status" value="1"/>
</dbReference>
<evidence type="ECO:0000256" key="1">
    <source>
        <dbReference type="ARBA" id="ARBA00001957"/>
    </source>
</evidence>
<keyword evidence="6" id="KW-1185">Reference proteome</keyword>
<dbReference type="Pfam" id="PF00550">
    <property type="entry name" value="PP-binding"/>
    <property type="match status" value="1"/>
</dbReference>
<dbReference type="InterPro" id="IPR036736">
    <property type="entry name" value="ACP-like_sf"/>
</dbReference>
<dbReference type="PANTHER" id="PTHR45527:SF1">
    <property type="entry name" value="FATTY ACID SYNTHASE"/>
    <property type="match status" value="1"/>
</dbReference>
<protein>
    <submittedName>
        <fullName evidence="5">Enterobactin synthase subunit F</fullName>
    </submittedName>
</protein>
<dbReference type="PROSITE" id="PS00012">
    <property type="entry name" value="PHOSPHOPANTETHEINE"/>
    <property type="match status" value="1"/>
</dbReference>
<dbReference type="InterPro" id="IPR000873">
    <property type="entry name" value="AMP-dep_synth/lig_dom"/>
</dbReference>
<dbReference type="PROSITE" id="PS00455">
    <property type="entry name" value="AMP_BINDING"/>
    <property type="match status" value="1"/>
</dbReference>
<dbReference type="CDD" id="cd17646">
    <property type="entry name" value="A_NRPS_AB3403-like"/>
    <property type="match status" value="1"/>
</dbReference>
<proteinExistence type="predicted"/>
<dbReference type="InterPro" id="IPR045851">
    <property type="entry name" value="AMP-bd_C_sf"/>
</dbReference>
<dbReference type="PANTHER" id="PTHR45527">
    <property type="entry name" value="NONRIBOSOMAL PEPTIDE SYNTHETASE"/>
    <property type="match status" value="1"/>
</dbReference>
<dbReference type="PROSITE" id="PS50075">
    <property type="entry name" value="CARRIER"/>
    <property type="match status" value="1"/>
</dbReference>
<dbReference type="Pfam" id="PF00975">
    <property type="entry name" value="Thioesterase"/>
    <property type="match status" value="1"/>
</dbReference>
<comment type="caution">
    <text evidence="5">The sequence shown here is derived from an EMBL/GenBank/DDBJ whole genome shotgun (WGS) entry which is preliminary data.</text>
</comment>
<dbReference type="Gene3D" id="3.30.300.30">
    <property type="match status" value="1"/>
</dbReference>
<dbReference type="InterPro" id="IPR023213">
    <property type="entry name" value="CAT-like_dom_sf"/>
</dbReference>
<comment type="cofactor">
    <cofactor evidence="1">
        <name>pantetheine 4'-phosphate</name>
        <dbReference type="ChEBI" id="CHEBI:47942"/>
    </cofactor>
</comment>
<dbReference type="SMART" id="SM00824">
    <property type="entry name" value="PKS_TE"/>
    <property type="match status" value="1"/>
</dbReference>
<dbReference type="InterPro" id="IPR001242">
    <property type="entry name" value="Condensation_dom"/>
</dbReference>
<dbReference type="InterPro" id="IPR006162">
    <property type="entry name" value="Ppantetheine_attach_site"/>
</dbReference>
<dbReference type="InterPro" id="IPR010071">
    <property type="entry name" value="AA_adenyl_dom"/>
</dbReference>
<dbReference type="Gene3D" id="3.40.50.1820">
    <property type="entry name" value="alpha/beta hydrolase"/>
    <property type="match status" value="1"/>
</dbReference>
<sequence>MSETSRLAPRKGVTTAMPLVAAQPGIWMADQLSPHGNAYTVAHYIDINGSLDTGDMMQAIVQGLAEADTLHMRYEEQDGFAWQSPQSPASAFQPECLDLRESANPEHAALNLMRQDLAAELRILSGKILHRHVLIRIADARWFWYQRYHHIQVDGFSFTAIARRIATLYTARRQGQTPEPTPFVPFREVVEEYQQYQQGPAFARDAQFWREKAATLPAPATLCPQPLTGQVPSVRLHRLSCDCNARQLASLIAMAPEDALTASDIAIALVVLWVSRLSGQTDFCGGFIFMRRMGSAALCATGPVINVLPVAMNVAPTHRLAELAVSLRNELKKVRRHQRYDAEQISRDMGIAGDARPLYGTVFNFKMFDYHIDFDGVAGTTHDLASGPVRDLEIALHIGDRGALTVDLQANAERYDRDELEAHLQRLPLLLSQFAADTALPIGAANLLSDADRQLLERVNNTAHPVVKSTLSQQLAEQAERTPHAPALADQHHQFSYAQTRAQVVALAQQLTKQGVIRGDIVAVALPRSVFLSLALMAIVEVGAAYLPLDTGYPDERLRMMLEDASPRLIITHPDQLARFADQGRILLVDKPFPPDAVAALPVNAPTPEHAAYLIFTSGSTGRPKGVVVGHQAIVNRLLWMQDRYPLTCQDVVLQKTPCSFDVSVWEFFWPLMVGARLVMAPPEAHRDPESLLNLIEQHQVTTLHFVPSMLAAFVAALDTPQAVAQCASLKQVFCSGEALPTELCRLWQRKTGVPLHNLYGPTEAAVDVSWHPAWGDALAAVNGANVPIGLPVWNTGLRILDARLQPVPPGVAGDLYLTGDQLAQGYLGRPELTASRFVADPFGQGGRMYRTGDVARWLPDGAVEYLGRSDDQLKIRGQRIELSDIDHALLSLPGVQQAVTHATVLGAVSSDATCGDARQLVGYLVAQPGVTLDAGSLLAALAERLPAHMVPVVLVTLDALPLSANGKLDRKALPPPQSATNLCGREPLPGIESTIATLFGRLLQCEQVFADDDFFALGGHSLLAMRLAAELRRELGKPVSVGQVMVASRVEQLAQLLAEDRTQEEADRSGFDTLLPLRISRGPILFCLHPASGFAWQFSVLPRYLDEHWSVVGIQSPHPDGPLAVSQDMEQVCDAHLQTVVNMQPHGPYHFIGYSLGGTLAQGIAARLQARGEEVAFLGLLDTYPPETQSWDVMLDDNVLQEIQRERQQFRAASEQTLDGEQSEARQTMFDHIEANYADSVRLLSATHTARFHGQATLFVARQTLQEGMDVQQTWAKYVDALQVHELDCAHVDIVSPASFNVLGPLLNRVLRTLTT</sequence>
<dbReference type="Gene3D" id="3.30.559.10">
    <property type="entry name" value="Chloramphenicol acetyltransferase-like domain"/>
    <property type="match status" value="1"/>
</dbReference>
<evidence type="ECO:0000313" key="5">
    <source>
        <dbReference type="EMBL" id="GGA30176.1"/>
    </source>
</evidence>
<dbReference type="Pfam" id="PF00668">
    <property type="entry name" value="Condensation"/>
    <property type="match status" value="1"/>
</dbReference>
<dbReference type="Gene3D" id="2.30.38.10">
    <property type="entry name" value="Luciferase, Domain 3"/>
    <property type="match status" value="1"/>
</dbReference>
<feature type="domain" description="Carrier" evidence="4">
    <location>
        <begin position="987"/>
        <end position="1062"/>
    </location>
</feature>
<evidence type="ECO:0000256" key="3">
    <source>
        <dbReference type="ARBA" id="ARBA00022553"/>
    </source>
</evidence>
<name>A0ABQ1FVI6_9GAMM</name>
<accession>A0ABQ1FVI6</accession>